<proteinExistence type="predicted"/>
<dbReference type="Pfam" id="PF00535">
    <property type="entry name" value="Glycos_transf_2"/>
    <property type="match status" value="1"/>
</dbReference>
<evidence type="ECO:0000259" key="1">
    <source>
        <dbReference type="Pfam" id="PF00535"/>
    </source>
</evidence>
<dbReference type="EMBL" id="JABBGK010000008">
    <property type="protein sequence ID" value="NML76779.1"/>
    <property type="molecule type" value="Genomic_DNA"/>
</dbReference>
<dbReference type="Gene3D" id="3.90.550.10">
    <property type="entry name" value="Spore Coat Polysaccharide Biosynthesis Protein SpsA, Chain A"/>
    <property type="match status" value="1"/>
</dbReference>
<dbReference type="PANTHER" id="PTHR43685">
    <property type="entry name" value="GLYCOSYLTRANSFERASE"/>
    <property type="match status" value="1"/>
</dbReference>
<feature type="domain" description="Glycosyltransferase 2-like" evidence="1">
    <location>
        <begin position="25"/>
        <end position="146"/>
    </location>
</feature>
<dbReference type="CDD" id="cd00761">
    <property type="entry name" value="Glyco_tranf_GTA_type"/>
    <property type="match status" value="1"/>
</dbReference>
<organism evidence="2 3">
    <name type="scientific">Rhizobium terricola</name>
    <dbReference type="NCBI Taxonomy" id="2728849"/>
    <lineage>
        <taxon>Bacteria</taxon>
        <taxon>Pseudomonadati</taxon>
        <taxon>Pseudomonadota</taxon>
        <taxon>Alphaproteobacteria</taxon>
        <taxon>Hyphomicrobiales</taxon>
        <taxon>Rhizobiaceae</taxon>
        <taxon>Rhizobium/Agrobacterium group</taxon>
        <taxon>Rhizobium</taxon>
    </lineage>
</organism>
<dbReference type="InterPro" id="IPR029044">
    <property type="entry name" value="Nucleotide-diphossugar_trans"/>
</dbReference>
<comment type="caution">
    <text evidence="2">The sequence shown here is derived from an EMBL/GenBank/DDBJ whole genome shotgun (WGS) entry which is preliminary data.</text>
</comment>
<evidence type="ECO:0000313" key="3">
    <source>
        <dbReference type="Proteomes" id="UP000541470"/>
    </source>
</evidence>
<keyword evidence="2" id="KW-0808">Transferase</keyword>
<dbReference type="SUPFAM" id="SSF53448">
    <property type="entry name" value="Nucleotide-diphospho-sugar transferases"/>
    <property type="match status" value="1"/>
</dbReference>
<gene>
    <name evidence="2" type="ORF">HHL25_21810</name>
</gene>
<name>A0A7Y0B097_9HYPH</name>
<dbReference type="RefSeq" id="WP_169595346.1">
    <property type="nucleotide sequence ID" value="NZ_JABBGK010000008.1"/>
</dbReference>
<dbReference type="PANTHER" id="PTHR43685:SF3">
    <property type="entry name" value="SLR2126 PROTEIN"/>
    <property type="match status" value="1"/>
</dbReference>
<evidence type="ECO:0000313" key="2">
    <source>
        <dbReference type="EMBL" id="NML76779.1"/>
    </source>
</evidence>
<dbReference type="InterPro" id="IPR001173">
    <property type="entry name" value="Glyco_trans_2-like"/>
</dbReference>
<sequence length="313" mass="34675">MTLRPDFSSANSRHDAGAHPLTLVVGIPSTGRKEILASALPYIARQTRLPDEIVICVATPADVDQARIGEIPCPVRILISERGSCRQRNHILESVPDADIVVFLDDDFLMSPSYLAETERLFAKYPDIDICTGTVIADGIGGPGMSVEEGMELLQRDPGPKNSLPAMPVYNAYGCNMAVRMSSVRIGDLRFDENLPLYGWLEDVDFSRRAARYGRVVSSPRLIGVHLGTKVGRTSGTRFGYSQIANPVYLMQKETMSSRRALLQMARNIIANLAKIWRPEPWIDRKGRLKGNLLAIYDLVVGRLAPQNVERLD</sequence>
<accession>A0A7Y0B097</accession>
<keyword evidence="3" id="KW-1185">Reference proteome</keyword>
<dbReference type="InterPro" id="IPR050834">
    <property type="entry name" value="Glycosyltransf_2"/>
</dbReference>
<dbReference type="AlphaFoldDB" id="A0A7Y0B097"/>
<dbReference type="GO" id="GO:0016740">
    <property type="term" value="F:transferase activity"/>
    <property type="evidence" value="ECO:0007669"/>
    <property type="project" value="UniProtKB-KW"/>
</dbReference>
<reference evidence="2 3" key="1">
    <citation type="submission" date="2020-04" db="EMBL/GenBank/DDBJ databases">
        <title>Rhizobium sp. S-51 isolated from soil.</title>
        <authorList>
            <person name="Dahal R.H."/>
        </authorList>
    </citation>
    <scope>NUCLEOTIDE SEQUENCE [LARGE SCALE GENOMIC DNA]</scope>
    <source>
        <strain evidence="2 3">S-51</strain>
    </source>
</reference>
<protein>
    <submittedName>
        <fullName evidence="2">Glycosyltransferase family 2 protein</fullName>
    </submittedName>
</protein>
<dbReference type="Proteomes" id="UP000541470">
    <property type="component" value="Unassembled WGS sequence"/>
</dbReference>